<dbReference type="InterPro" id="IPR007497">
    <property type="entry name" value="SIMPL/DUF541"/>
</dbReference>
<evidence type="ECO:0000313" key="3">
    <source>
        <dbReference type="Proteomes" id="UP001241605"/>
    </source>
</evidence>
<dbReference type="Pfam" id="PF04402">
    <property type="entry name" value="SIMPL"/>
    <property type="match status" value="1"/>
</dbReference>
<keyword evidence="3" id="KW-1185">Reference proteome</keyword>
<protein>
    <submittedName>
        <fullName evidence="2">SIMPL domain-containing protein</fullName>
    </submittedName>
</protein>
<organism evidence="2 3">
    <name type="scientific">Tropicibacter oceani</name>
    <dbReference type="NCBI Taxonomy" id="3058420"/>
    <lineage>
        <taxon>Bacteria</taxon>
        <taxon>Pseudomonadati</taxon>
        <taxon>Pseudomonadota</taxon>
        <taxon>Alphaproteobacteria</taxon>
        <taxon>Rhodobacterales</taxon>
        <taxon>Roseobacteraceae</taxon>
        <taxon>Tropicibacter</taxon>
    </lineage>
</organism>
<dbReference type="EMBL" id="CP124616">
    <property type="protein sequence ID" value="WGW02233.1"/>
    <property type="molecule type" value="Genomic_DNA"/>
</dbReference>
<sequence length="231" mass="24144">MRSLALIAALVFVAPALSGAASAEAPRTITVSGEAEVVAVPDMAVVTLGAQAQDETAIGAMNKTSEALDAIIARLSEMGIAARDIQTSALRLDERWDNSSLSGGRELAGYEASNMLTVRVRDLDALGDVLQAALDDGANSLSGLSFDIQDPRPLQDEARKLSVRDAMAKAQLYSEAAGVALGRVVTITDAASPMVMARDMPIAMMEARSVPIAVGEISLRGQVTMVFEIAQ</sequence>
<keyword evidence="1" id="KW-0732">Signal</keyword>
<dbReference type="Proteomes" id="UP001241605">
    <property type="component" value="Chromosome"/>
</dbReference>
<accession>A0ABY8QCS7</accession>
<dbReference type="Gene3D" id="3.30.110.170">
    <property type="entry name" value="Protein of unknown function (DUF541), domain 1"/>
    <property type="match status" value="1"/>
</dbReference>
<feature type="chain" id="PRO_5045976564" evidence="1">
    <location>
        <begin position="24"/>
        <end position="231"/>
    </location>
</feature>
<gene>
    <name evidence="2" type="ORF">QF118_09685</name>
</gene>
<dbReference type="Gene3D" id="3.30.70.2970">
    <property type="entry name" value="Protein of unknown function (DUF541), domain 2"/>
    <property type="match status" value="1"/>
</dbReference>
<dbReference type="PANTHER" id="PTHR34387">
    <property type="entry name" value="SLR1258 PROTEIN"/>
    <property type="match status" value="1"/>
</dbReference>
<dbReference type="RefSeq" id="WP_282298864.1">
    <property type="nucleotide sequence ID" value="NZ_CP124616.1"/>
</dbReference>
<evidence type="ECO:0000256" key="1">
    <source>
        <dbReference type="SAM" id="SignalP"/>
    </source>
</evidence>
<evidence type="ECO:0000313" key="2">
    <source>
        <dbReference type="EMBL" id="WGW02233.1"/>
    </source>
</evidence>
<name>A0ABY8QCS7_9RHOB</name>
<dbReference type="InterPro" id="IPR052022">
    <property type="entry name" value="26kDa_periplasmic_antigen"/>
</dbReference>
<proteinExistence type="predicted"/>
<feature type="signal peptide" evidence="1">
    <location>
        <begin position="1"/>
        <end position="23"/>
    </location>
</feature>
<dbReference type="PANTHER" id="PTHR34387:SF1">
    <property type="entry name" value="PERIPLASMIC IMMUNOGENIC PROTEIN"/>
    <property type="match status" value="1"/>
</dbReference>
<reference evidence="2 3" key="1">
    <citation type="submission" date="2023-05" db="EMBL/GenBank/DDBJ databases">
        <title>YMD87, complete Genome.</title>
        <authorList>
            <person name="Zhang J."/>
            <person name="Xu X."/>
        </authorList>
    </citation>
    <scope>NUCLEOTIDE SEQUENCE [LARGE SCALE GENOMIC DNA]</scope>
    <source>
        <strain evidence="2 3">YMD87</strain>
    </source>
</reference>